<keyword evidence="3" id="KW-1185">Reference proteome</keyword>
<reference evidence="2 3" key="1">
    <citation type="submission" date="2024-04" db="EMBL/GenBank/DDBJ databases">
        <title>Tritrichomonas musculus Genome.</title>
        <authorList>
            <person name="Alves-Ferreira E."/>
            <person name="Grigg M."/>
            <person name="Lorenzi H."/>
            <person name="Galac M."/>
        </authorList>
    </citation>
    <scope>NUCLEOTIDE SEQUENCE [LARGE SCALE GENOMIC DNA]</scope>
    <source>
        <strain evidence="2 3">EAF2021</strain>
    </source>
</reference>
<evidence type="ECO:0000313" key="2">
    <source>
        <dbReference type="EMBL" id="KAK8889535.1"/>
    </source>
</evidence>
<gene>
    <name evidence="2" type="ORF">M9Y10_034285</name>
</gene>
<sequence length="1365" mass="153193">MQVSEWPYCSNHSSPPQLSCSRHGFIASASFNLLSIYKNTPKGLKAISSAKAFDNLITTISWCNSYDLEGIIPLILLVGFDNGSVILFDVPSFSIISTFPLSESAITSSEWSNIHSNHFFVGCQNGDLISVSLEKSTEKALTYDKFWSVSCSFPIEQLHTNENDCQMLMVASNQGKFAIYDLIYNESPSQLFTGSFEEDPDIQNKLNSITSTQNTPFNSNPNFNSNATNTFSTSAFFDIKNSKIFVQCGFHPHLNDIFYFVTQTRIFYGFIKEKTTVSLFPTITFNRLVGVFFPASDENAIAVIQRHTTLLLSFSLGKGWKSLCEITNFMSTAVSYSDCKFDKNSFIVASKGNNLSIIKYYRRKLFYVTFMRSLANKPSKIAVNSSFYAFIVAHSKTQPYNPTNNLFLYLAPQITCMTDLSIVYNINLNHNYNRNYCSTSNFNANSSNRVSNGILFVTQIEWITDTDLIFSARCQDNKHKLFYFNYERRELLSILKPQLEFLFLEKPNDFRPSTPNSLKQASAIGATTSINNSSNLKLNLNSENSENSNIKLSEIARSGQDSGTNMSSPQMIVNGSSNNMISSSILVSSTNNFTPAALMNPLFTSYYSTLVNNDLSIRFIVHRNQKYFAATIGNSTIVFFKVTQSETPKPLLFQNSSVVILPEPAAVSFIDEAGNDDKITIFYKDRIDICSILPAPPVSPPSSSLSSSDNSITFELICSYQYHSVLRYTPMIAHSFTPTFHLIILENGEIGIVKVKNDDNANKKYLSREGRKMSVDSLDSEGSRKMSTDSYNLEASNVRKLSVDSIGYDNSTLTSTNNEEPHKLEGFIETLGKMTRVTCLRVANDGTTCIVIGDQQRSENVGIVVLSKSGKSKIIFPKEKQRVKCCDYVSNSIIFVNIIGSRCFSFYSLEDRVKIDTPHHEVRNDICTFEDLKNRMKTDIIEGKRGRIPSPFIVAHPSSALLSMLTRTSNSAAKDSEVSLNLSSSFDSSNSMFANEEMDVSTSSEEEDDDEIDSESELKIEKEVKKLNENVAKQEEVEEKEKEFEEKEEELEQKELKLTEKVSRNLNLISNNYNSSYNSSTTSNAISSSQIDFSSKSSASMIQHAASQLPPSPPASIDTHIDVSLVSLLADQLSLFYLSDLLRSVSQMYDPFCYGINMNKSHLVYYLRSFAEILGEAQPQPLNRRQAIYQKLSGDDDGTLSRLLTVGVSEDGNHTKNMLKVALSALQLNEENFQMMLDVLLENGVDEDTTDIIFFSGKYDFRAVERFVVTGEIEFAVLATRLLLDGPEKEKEKAISLIVDYFNENKRKHQVVPFLLGLKRFDEAARYLDDYGEHKCAAIVRALVVPDNENDGHVFLDYSKIPNTQ</sequence>
<evidence type="ECO:0000256" key="1">
    <source>
        <dbReference type="SAM" id="MobiDB-lite"/>
    </source>
</evidence>
<protein>
    <recommendedName>
        <fullName evidence="4">Mic1 domain-containing protein</fullName>
    </recommendedName>
</protein>
<organism evidence="2 3">
    <name type="scientific">Tritrichomonas musculus</name>
    <dbReference type="NCBI Taxonomy" id="1915356"/>
    <lineage>
        <taxon>Eukaryota</taxon>
        <taxon>Metamonada</taxon>
        <taxon>Parabasalia</taxon>
        <taxon>Tritrichomonadida</taxon>
        <taxon>Tritrichomonadidae</taxon>
        <taxon>Tritrichomonas</taxon>
    </lineage>
</organism>
<dbReference type="SUPFAM" id="SSF50978">
    <property type="entry name" value="WD40 repeat-like"/>
    <property type="match status" value="1"/>
</dbReference>
<feature type="compositionally biased region" description="Acidic residues" evidence="1">
    <location>
        <begin position="996"/>
        <end position="1015"/>
    </location>
</feature>
<evidence type="ECO:0000313" key="3">
    <source>
        <dbReference type="Proteomes" id="UP001470230"/>
    </source>
</evidence>
<feature type="region of interest" description="Disordered" evidence="1">
    <location>
        <begin position="991"/>
        <end position="1017"/>
    </location>
</feature>
<proteinExistence type="predicted"/>
<dbReference type="InterPro" id="IPR036322">
    <property type="entry name" value="WD40_repeat_dom_sf"/>
</dbReference>
<dbReference type="InterPro" id="IPR015943">
    <property type="entry name" value="WD40/YVTN_repeat-like_dom_sf"/>
</dbReference>
<evidence type="ECO:0008006" key="4">
    <source>
        <dbReference type="Google" id="ProtNLM"/>
    </source>
</evidence>
<feature type="compositionally biased region" description="Basic and acidic residues" evidence="1">
    <location>
        <begin position="1033"/>
        <end position="1045"/>
    </location>
</feature>
<dbReference type="Gene3D" id="2.130.10.10">
    <property type="entry name" value="YVTN repeat-like/Quinoprotein amine dehydrogenase"/>
    <property type="match status" value="1"/>
</dbReference>
<accession>A0ABR2KHN1</accession>
<feature type="region of interest" description="Disordered" evidence="1">
    <location>
        <begin position="1033"/>
        <end position="1052"/>
    </location>
</feature>
<dbReference type="EMBL" id="JAPFFF010000005">
    <property type="protein sequence ID" value="KAK8889535.1"/>
    <property type="molecule type" value="Genomic_DNA"/>
</dbReference>
<comment type="caution">
    <text evidence="2">The sequence shown here is derived from an EMBL/GenBank/DDBJ whole genome shotgun (WGS) entry which is preliminary data.</text>
</comment>
<name>A0ABR2KHN1_9EUKA</name>
<dbReference type="Proteomes" id="UP001470230">
    <property type="component" value="Unassembled WGS sequence"/>
</dbReference>